<dbReference type="AlphaFoldDB" id="A0A9E9LYD1"/>
<evidence type="ECO:0000313" key="2">
    <source>
        <dbReference type="Proteomes" id="UP001156215"/>
    </source>
</evidence>
<gene>
    <name evidence="1" type="ORF">NB640_10860</name>
</gene>
<dbReference type="KEGG" id="ovb:NB640_10860"/>
<dbReference type="Proteomes" id="UP001156215">
    <property type="component" value="Chromosome"/>
</dbReference>
<proteinExistence type="predicted"/>
<protein>
    <submittedName>
        <fullName evidence="1">Uncharacterized protein</fullName>
    </submittedName>
</protein>
<dbReference type="EMBL" id="CP098242">
    <property type="protein sequence ID" value="WAW09714.1"/>
    <property type="molecule type" value="Genomic_DNA"/>
</dbReference>
<accession>A0A9E9LYD1</accession>
<dbReference type="RefSeq" id="WP_269308719.1">
    <property type="nucleotide sequence ID" value="NZ_CP098242.1"/>
</dbReference>
<keyword evidence="2" id="KW-1185">Reference proteome</keyword>
<sequence>MSYTLYDTADMWLYPEIRLFCEMRFRPKFVQDSYFVCSTHLSSSRIAAKVYDKIREVTGQEGQVIVIDNTQVASSGCYQE</sequence>
<reference evidence="1" key="1">
    <citation type="journal article" date="2022" name="Front. Microbiol.">
        <title>New perspectives on an old grouping: The genomic and phenotypic variability of Oxalobacter formigenes and the implications for calcium oxalate stone prevention.</title>
        <authorList>
            <person name="Chmiel J.A."/>
            <person name="Carr C."/>
            <person name="Stuivenberg G.A."/>
            <person name="Venema R."/>
            <person name="Chanyi R.M."/>
            <person name="Al K.F."/>
            <person name="Giguere D."/>
            <person name="Say H."/>
            <person name="Akouris P.P."/>
            <person name="Dominguez Romero S.A."/>
            <person name="Kwong A."/>
            <person name="Tai V."/>
            <person name="Koval S.F."/>
            <person name="Razvi H."/>
            <person name="Bjazevic J."/>
            <person name="Burton J.P."/>
        </authorList>
    </citation>
    <scope>NUCLEOTIDE SEQUENCE</scope>
    <source>
        <strain evidence="1">WoOx3</strain>
    </source>
</reference>
<name>A0A9E9LYD1_9BURK</name>
<organism evidence="1 2">
    <name type="scientific">Oxalobacter vibrioformis</name>
    <dbReference type="NCBI Taxonomy" id="933080"/>
    <lineage>
        <taxon>Bacteria</taxon>
        <taxon>Pseudomonadati</taxon>
        <taxon>Pseudomonadota</taxon>
        <taxon>Betaproteobacteria</taxon>
        <taxon>Burkholderiales</taxon>
        <taxon>Oxalobacteraceae</taxon>
        <taxon>Oxalobacter</taxon>
    </lineage>
</organism>
<evidence type="ECO:0000313" key="1">
    <source>
        <dbReference type="EMBL" id="WAW09714.1"/>
    </source>
</evidence>